<feature type="compositionally biased region" description="Low complexity" evidence="1">
    <location>
        <begin position="81"/>
        <end position="124"/>
    </location>
</feature>
<evidence type="ECO:0000256" key="1">
    <source>
        <dbReference type="SAM" id="MobiDB-lite"/>
    </source>
</evidence>
<proteinExistence type="predicted"/>
<dbReference type="InterPro" id="IPR018645">
    <property type="entry name" value="OapC-like"/>
</dbReference>
<comment type="caution">
    <text evidence="2">The sequence shown here is derived from an EMBL/GenBank/DDBJ whole genome shotgun (WGS) entry which is preliminary data.</text>
</comment>
<feature type="compositionally biased region" description="Polar residues" evidence="1">
    <location>
        <begin position="39"/>
        <end position="53"/>
    </location>
</feature>
<dbReference type="AlphaFoldDB" id="A0ABD5QY60"/>
<keyword evidence="3" id="KW-1185">Reference proteome</keyword>
<dbReference type="Proteomes" id="UP001596118">
    <property type="component" value="Unassembled WGS sequence"/>
</dbReference>
<feature type="compositionally biased region" description="Acidic residues" evidence="1">
    <location>
        <begin position="125"/>
        <end position="145"/>
    </location>
</feature>
<feature type="region of interest" description="Disordered" evidence="1">
    <location>
        <begin position="10"/>
        <end position="190"/>
    </location>
</feature>
<dbReference type="RefSeq" id="WP_256410917.1">
    <property type="nucleotide sequence ID" value="NZ_JANHDM010000002.1"/>
</dbReference>
<accession>A0ABD5QY60</accession>
<name>A0ABD5QY60_9EURY</name>
<reference evidence="2 3" key="1">
    <citation type="journal article" date="2019" name="Int. J. Syst. Evol. Microbiol.">
        <title>The Global Catalogue of Microorganisms (GCM) 10K type strain sequencing project: providing services to taxonomists for standard genome sequencing and annotation.</title>
        <authorList>
            <consortium name="The Broad Institute Genomics Platform"/>
            <consortium name="The Broad Institute Genome Sequencing Center for Infectious Disease"/>
            <person name="Wu L."/>
            <person name="Ma J."/>
        </authorList>
    </citation>
    <scope>NUCLEOTIDE SEQUENCE [LARGE SCALE GENOMIC DNA]</scope>
    <source>
        <strain evidence="2 3">CGMCC 1.12124</strain>
    </source>
</reference>
<dbReference type="Pfam" id="PF09845">
    <property type="entry name" value="OapC"/>
    <property type="match status" value="2"/>
</dbReference>
<evidence type="ECO:0000313" key="3">
    <source>
        <dbReference type="Proteomes" id="UP001596118"/>
    </source>
</evidence>
<organism evidence="2 3">
    <name type="scientific">Halorubrum rubrum</name>
    <dbReference type="NCBI Taxonomy" id="1126240"/>
    <lineage>
        <taxon>Archaea</taxon>
        <taxon>Methanobacteriati</taxon>
        <taxon>Methanobacteriota</taxon>
        <taxon>Stenosarchaea group</taxon>
        <taxon>Halobacteria</taxon>
        <taxon>Halobacteriales</taxon>
        <taxon>Haloferacaceae</taxon>
        <taxon>Halorubrum</taxon>
    </lineage>
</organism>
<protein>
    <submittedName>
        <fullName evidence="2">Zn-ribbon containing protein</fullName>
    </submittedName>
</protein>
<dbReference type="EMBL" id="JBHSKY010000002">
    <property type="protein sequence ID" value="MFC5277406.1"/>
    <property type="molecule type" value="Genomic_DNA"/>
</dbReference>
<sequence>MPHQCIECGRTFPDGSKEMLSGCPDCGGNKFQFKPAGATESSEPARSAGSASSADPEATADPAPSAGSGTTAESEPAPGFDSSAKSGSKSPSSDPGDPAGPADTSGSSDPTGDADTTDPNTTDPDTTDPVEGDAERIDDEEEEDTAQASARSDVVTPDELDRAAREAGASETDPEVDGESMEPPASQPGVDELRDELNEQFESIKIVSPGQYELNLMELYDRQEYIISLQEDGRYVIEMPDAWGVTDE</sequence>
<gene>
    <name evidence="2" type="ORF">ACFPM1_01295</name>
</gene>
<evidence type="ECO:0000313" key="2">
    <source>
        <dbReference type="EMBL" id="MFC5277406.1"/>
    </source>
</evidence>